<feature type="region of interest" description="Disordered" evidence="10">
    <location>
        <begin position="1062"/>
        <end position="1132"/>
    </location>
</feature>
<dbReference type="PANTHER" id="PTHR11453">
    <property type="entry name" value="ANION EXCHANGE PROTEIN"/>
    <property type="match status" value="1"/>
</dbReference>
<feature type="transmembrane region" description="Helical" evidence="9">
    <location>
        <begin position="751"/>
        <end position="770"/>
    </location>
</feature>
<comment type="caution">
    <text evidence="9">Lacks conserved residue(s) required for the propagation of feature annotation.</text>
</comment>
<dbReference type="InterPro" id="IPR013769">
    <property type="entry name" value="Band3_cytoplasmic_dom"/>
</dbReference>
<dbReference type="Pfam" id="PF00955">
    <property type="entry name" value="HCO3_cotransp"/>
    <property type="match status" value="1"/>
</dbReference>
<evidence type="ECO:0000256" key="8">
    <source>
        <dbReference type="ARBA" id="ARBA00023136"/>
    </source>
</evidence>
<name>A0A7E4VBU5_PANRE</name>
<feature type="compositionally biased region" description="Polar residues" evidence="10">
    <location>
        <begin position="1062"/>
        <end position="1082"/>
    </location>
</feature>
<dbReference type="InterPro" id="IPR003024">
    <property type="entry name" value="Na/HCO3_transpt"/>
</dbReference>
<protein>
    <recommendedName>
        <fullName evidence="9">Anion exchange protein</fullName>
    </recommendedName>
</protein>
<feature type="transmembrane region" description="Helical" evidence="9">
    <location>
        <begin position="703"/>
        <end position="721"/>
    </location>
</feature>
<reference evidence="13" key="1">
    <citation type="journal article" date="2013" name="Genetics">
        <title>The draft genome and transcriptome of Panagrellus redivivus are shaped by the harsh demands of a free-living lifestyle.</title>
        <authorList>
            <person name="Srinivasan J."/>
            <person name="Dillman A.R."/>
            <person name="Macchietto M.G."/>
            <person name="Heikkinen L."/>
            <person name="Lakso M."/>
            <person name="Fracchia K.M."/>
            <person name="Antoshechkin I."/>
            <person name="Mortazavi A."/>
            <person name="Wong G."/>
            <person name="Sternberg P.W."/>
        </authorList>
    </citation>
    <scope>NUCLEOTIDE SEQUENCE [LARGE SCALE GENOMIC DNA]</scope>
    <source>
        <strain evidence="13">MT8872</strain>
    </source>
</reference>
<accession>A0A7E4VBU5</accession>
<keyword evidence="13" id="KW-1185">Reference proteome</keyword>
<dbReference type="InterPro" id="IPR003020">
    <property type="entry name" value="HCO3_transpt_euk"/>
</dbReference>
<feature type="transmembrane region" description="Helical" evidence="9">
    <location>
        <begin position="533"/>
        <end position="556"/>
    </location>
</feature>
<feature type="transmembrane region" description="Helical" evidence="9">
    <location>
        <begin position="476"/>
        <end position="494"/>
    </location>
</feature>
<dbReference type="NCBIfam" id="TIGR00834">
    <property type="entry name" value="ae"/>
    <property type="match status" value="1"/>
</dbReference>
<dbReference type="PRINTS" id="PR01232">
    <property type="entry name" value="NAHCO3TRSPRT"/>
</dbReference>
<dbReference type="Proteomes" id="UP000492821">
    <property type="component" value="Unassembled WGS sequence"/>
</dbReference>
<evidence type="ECO:0000256" key="7">
    <source>
        <dbReference type="ARBA" id="ARBA00023065"/>
    </source>
</evidence>
<feature type="transmembrane region" description="Helical" evidence="9">
    <location>
        <begin position="446"/>
        <end position="467"/>
    </location>
</feature>
<dbReference type="AlphaFoldDB" id="A0A7E4VBU5"/>
<dbReference type="Gene3D" id="1.10.287.570">
    <property type="entry name" value="Helical hairpin bin"/>
    <property type="match status" value="1"/>
</dbReference>
<evidence type="ECO:0000313" key="14">
    <source>
        <dbReference type="WBParaSite" id="Pan_g19083.t1"/>
    </source>
</evidence>
<dbReference type="Gene3D" id="3.40.930.10">
    <property type="entry name" value="Mannitol-specific EII, Chain A"/>
    <property type="match status" value="1"/>
</dbReference>
<comment type="subcellular location">
    <subcellularLocation>
        <location evidence="1">Basolateral cell membrane</location>
        <topology evidence="1">Multi-pass membrane protein</topology>
    </subcellularLocation>
    <subcellularLocation>
        <location evidence="9">Membrane</location>
        <topology evidence="9">Multi-pass membrane protein</topology>
    </subcellularLocation>
</comment>
<dbReference type="WBParaSite" id="Pan_g19083.t1">
    <property type="protein sequence ID" value="Pan_g19083.t1"/>
    <property type="gene ID" value="Pan_g19083"/>
</dbReference>
<evidence type="ECO:0000256" key="9">
    <source>
        <dbReference type="RuleBase" id="RU362035"/>
    </source>
</evidence>
<keyword evidence="5 9" id="KW-0812">Transmembrane</keyword>
<evidence type="ECO:0000256" key="1">
    <source>
        <dbReference type="ARBA" id="ARBA00004554"/>
    </source>
</evidence>
<feature type="transmembrane region" description="Helical" evidence="9">
    <location>
        <begin position="877"/>
        <end position="903"/>
    </location>
</feature>
<dbReference type="InterPro" id="IPR011531">
    <property type="entry name" value="HCO3_transpt-like_TM_dom"/>
</dbReference>
<feature type="transmembrane region" description="Helical" evidence="9">
    <location>
        <begin position="851"/>
        <end position="871"/>
    </location>
</feature>
<feature type="domain" description="Band 3 cytoplasmic" evidence="12">
    <location>
        <begin position="51"/>
        <end position="363"/>
    </location>
</feature>
<feature type="transmembrane region" description="Helical" evidence="9">
    <location>
        <begin position="666"/>
        <end position="683"/>
    </location>
</feature>
<evidence type="ECO:0000259" key="12">
    <source>
        <dbReference type="Pfam" id="PF07565"/>
    </source>
</evidence>
<dbReference type="PRINTS" id="PR01231">
    <property type="entry name" value="HCO3TRNSPORT"/>
</dbReference>
<evidence type="ECO:0000256" key="3">
    <source>
        <dbReference type="ARBA" id="ARBA00022448"/>
    </source>
</evidence>
<evidence type="ECO:0000256" key="4">
    <source>
        <dbReference type="ARBA" id="ARBA00022475"/>
    </source>
</evidence>
<proteinExistence type="inferred from homology"/>
<dbReference type="SUPFAM" id="SSF55804">
    <property type="entry name" value="Phoshotransferase/anion transport protein"/>
    <property type="match status" value="1"/>
</dbReference>
<comment type="similarity">
    <text evidence="2 9">Belongs to the anion exchanger (TC 2.A.31) family.</text>
</comment>
<feature type="region of interest" description="Disordered" evidence="10">
    <location>
        <begin position="189"/>
        <end position="222"/>
    </location>
</feature>
<keyword evidence="6 9" id="KW-1133">Transmembrane helix</keyword>
<dbReference type="Pfam" id="PF07565">
    <property type="entry name" value="Band_3_cyto"/>
    <property type="match status" value="1"/>
</dbReference>
<dbReference type="GO" id="GO:0008510">
    <property type="term" value="F:sodium:bicarbonate symporter activity"/>
    <property type="evidence" value="ECO:0007669"/>
    <property type="project" value="TreeGrafter"/>
</dbReference>
<dbReference type="FunFam" id="1.10.287.570:FF:000001">
    <property type="entry name" value="Anion exchange protein"/>
    <property type="match status" value="1"/>
</dbReference>
<dbReference type="GO" id="GO:0016323">
    <property type="term" value="C:basolateral plasma membrane"/>
    <property type="evidence" value="ECO:0007669"/>
    <property type="project" value="UniProtKB-SubCell"/>
</dbReference>
<dbReference type="GO" id="GO:0005452">
    <property type="term" value="F:solute:inorganic anion antiporter activity"/>
    <property type="evidence" value="ECO:0007669"/>
    <property type="project" value="InterPro"/>
</dbReference>
<keyword evidence="8 9" id="KW-0472">Membrane</keyword>
<evidence type="ECO:0000259" key="11">
    <source>
        <dbReference type="Pfam" id="PF00955"/>
    </source>
</evidence>
<keyword evidence="4" id="KW-1003">Cell membrane</keyword>
<dbReference type="GO" id="GO:0008509">
    <property type="term" value="F:monoatomic anion transmembrane transporter activity"/>
    <property type="evidence" value="ECO:0007669"/>
    <property type="project" value="InterPro"/>
</dbReference>
<feature type="domain" description="Bicarbonate transporter-like transmembrane" evidence="11">
    <location>
        <begin position="417"/>
        <end position="981"/>
    </location>
</feature>
<evidence type="ECO:0000313" key="13">
    <source>
        <dbReference type="Proteomes" id="UP000492821"/>
    </source>
</evidence>
<sequence>MSNEPGDDGDAAGSSRRRRLSKISIPEANWNDLAPGARVMFLLNNKNEVPALFTEMAELSTGPTEEWRETARWVKFEEDVEEGGNRWSKPHVATLSLHALFQLRSSLLHGVVLIDLEAESLPILTEVILNELKGTGQLDEAALGGVKHVLSLRHTHQYEQAGRAGSTNGAKEGGFLNAVRSISDIGKSFSHGRNLSKQAKETETDESGPNSPKKSAPLGAQLELPKVGSIPKDLTREGSSADVQKGNTHFLKKLPHGVEATSVLVGEVDFLTHHVTVFGRLKDAKVLGDLAEVPVPTRFIYILLGPRGHGSQYREMGRAIATLMTDEIFHDVAYKARDRNDLLDGIDEFLDQVTVLPPGEWDPKIRIEPPQVVPSQQKRIETQKDLLLLEAGAPVKKIEEEEPVSHCDDPGLQMTGRFCGGLIDDIKRKAPWFVSDFTDAFNMQCVATFCFMYFALLAPIVTFGGLLEEATHQRMAAMENLFAGAICGTLYHLFAGQPLTIIGSTGPVLVFETILYDMCTSLEIDYLSFRTWVYFWTALILLIVVVTDLSSLVSYITRFTEESFATLIAVIFIYEAIMKWIKIKDSLEVIEYVYPGSNKTATCRCIDNGAPYSKIWAAAHKRRMDYLLPGGNNATSLDYSKVSLSNCKLFLGHLEGEGCYTLYDKWLMSLILMVGTFFFAITLKNCRNSCYFPSRVRQFVSDFAVFLAITIMTTIDLLIGINTPKLNVPSTFRPTWDGRGWIIPPFNGNPLWTAPLAAIPALLACILIFMDQQITAVIVNRKENKFKKGYGYHLDMLVLCILILIVGYLGLPIYVAATVLSINHVNSLKVVSESRAPGEVPQFIGVREQRVTGIVTFILIGCSILMSNVLGHIPMPVLYGVFLYMGIASLGGIQFFDRLLLLFMPMKYQPDTIYIRHVPITRVHLFTMCQLGCFAVLWTVKSIKNTSISFPIMLVVMIGVRKLMEKFFTEKDLKYLDDKMPDFHLRKKEDLRRKSHAVDGNAEEIEIDLDENQGTIHAVKTEAHLHIPMASGNVIKIPLAAIQEPSHNINISKEVNSSGMWRHITSGSKSSLQQGNSHTPDANSPRLATPEDNEDDDEAITINIVKPSPDNADRAVIGEQEPLLHKRNPPAP</sequence>
<reference evidence="14" key="2">
    <citation type="submission" date="2020-10" db="UniProtKB">
        <authorList>
            <consortium name="WormBaseParasite"/>
        </authorList>
    </citation>
    <scope>IDENTIFICATION</scope>
</reference>
<keyword evidence="7 9" id="KW-0406">Ion transport</keyword>
<organism evidence="13 14">
    <name type="scientific">Panagrellus redivivus</name>
    <name type="common">Microworm</name>
    <dbReference type="NCBI Taxonomy" id="6233"/>
    <lineage>
        <taxon>Eukaryota</taxon>
        <taxon>Metazoa</taxon>
        <taxon>Ecdysozoa</taxon>
        <taxon>Nematoda</taxon>
        <taxon>Chromadorea</taxon>
        <taxon>Rhabditida</taxon>
        <taxon>Tylenchina</taxon>
        <taxon>Panagrolaimomorpha</taxon>
        <taxon>Panagrolaimoidea</taxon>
        <taxon>Panagrolaimidae</taxon>
        <taxon>Panagrellus</taxon>
    </lineage>
</organism>
<evidence type="ECO:0000256" key="6">
    <source>
        <dbReference type="ARBA" id="ARBA00022989"/>
    </source>
</evidence>
<evidence type="ECO:0000256" key="5">
    <source>
        <dbReference type="ARBA" id="ARBA00022692"/>
    </source>
</evidence>
<keyword evidence="3 9" id="KW-0813">Transport</keyword>
<dbReference type="GO" id="GO:0051453">
    <property type="term" value="P:regulation of intracellular pH"/>
    <property type="evidence" value="ECO:0007669"/>
    <property type="project" value="TreeGrafter"/>
</dbReference>
<evidence type="ECO:0000256" key="10">
    <source>
        <dbReference type="SAM" id="MobiDB-lite"/>
    </source>
</evidence>
<dbReference type="InterPro" id="IPR016152">
    <property type="entry name" value="PTrfase/Anion_transptr"/>
</dbReference>
<evidence type="ECO:0000256" key="2">
    <source>
        <dbReference type="ARBA" id="ARBA00010993"/>
    </source>
</evidence>
<feature type="transmembrane region" description="Helical" evidence="9">
    <location>
        <begin position="563"/>
        <end position="581"/>
    </location>
</feature>
<dbReference type="PANTHER" id="PTHR11453:SF36">
    <property type="entry name" value="ANION EXCHANGE PROTEIN"/>
    <property type="match status" value="1"/>
</dbReference>